<feature type="signal peptide" evidence="2">
    <location>
        <begin position="1"/>
        <end position="22"/>
    </location>
</feature>
<organism evidence="3 4">
    <name type="scientific">Streptomyces spectabilis</name>
    <dbReference type="NCBI Taxonomy" id="68270"/>
    <lineage>
        <taxon>Bacteria</taxon>
        <taxon>Bacillati</taxon>
        <taxon>Actinomycetota</taxon>
        <taxon>Actinomycetes</taxon>
        <taxon>Kitasatosporales</taxon>
        <taxon>Streptomycetaceae</taxon>
        <taxon>Streptomyces</taxon>
    </lineage>
</organism>
<keyword evidence="2" id="KW-0732">Signal</keyword>
<gene>
    <name evidence="3" type="ORF">FH965_24640</name>
</gene>
<evidence type="ECO:0000256" key="2">
    <source>
        <dbReference type="SAM" id="SignalP"/>
    </source>
</evidence>
<reference evidence="3 4" key="1">
    <citation type="journal article" date="2019" name="J. Ind. Microbiol. Biotechnol.">
        <title>The complete genomic sequence of Streptomyces spectabilis NRRL-2792 and identification of secondary metabolite biosynthetic gene clusters.</title>
        <authorList>
            <person name="Sinha A."/>
            <person name="Phillips-Salemka S."/>
            <person name="Niraula T.A."/>
            <person name="Short K.A."/>
            <person name="Niraula N.P."/>
        </authorList>
    </citation>
    <scope>NUCLEOTIDE SEQUENCE [LARGE SCALE GENOMIC DNA]</scope>
    <source>
        <strain evidence="3 4">NRRL 2792</strain>
    </source>
</reference>
<dbReference type="EMBL" id="CP040916">
    <property type="protein sequence ID" value="QDQ13363.1"/>
    <property type="molecule type" value="Genomic_DNA"/>
</dbReference>
<name>A0A516RCI5_STRST</name>
<evidence type="ECO:0008006" key="5">
    <source>
        <dbReference type="Google" id="ProtNLM"/>
    </source>
</evidence>
<evidence type="ECO:0000256" key="1">
    <source>
        <dbReference type="SAM" id="MobiDB-lite"/>
    </source>
</evidence>
<evidence type="ECO:0000313" key="3">
    <source>
        <dbReference type="EMBL" id="QDQ13363.1"/>
    </source>
</evidence>
<proteinExistence type="predicted"/>
<evidence type="ECO:0000313" key="4">
    <source>
        <dbReference type="Proteomes" id="UP000316806"/>
    </source>
</evidence>
<feature type="chain" id="PRO_5039084104" description="ATP-binding protein" evidence="2">
    <location>
        <begin position="23"/>
        <end position="127"/>
    </location>
</feature>
<feature type="region of interest" description="Disordered" evidence="1">
    <location>
        <begin position="28"/>
        <end position="48"/>
    </location>
</feature>
<dbReference type="Proteomes" id="UP000316806">
    <property type="component" value="Chromosome"/>
</dbReference>
<protein>
    <recommendedName>
        <fullName evidence="5">ATP-binding protein</fullName>
    </recommendedName>
</protein>
<dbReference type="AlphaFoldDB" id="A0A516RCI5"/>
<sequence>MSSSAPVRALLRAGLTVSAAGAALGVGAAGASGAEPAPPPVTSQAGGLGNLDVQAATAALGPALGPAKRLKLDPLAGTGVDPLDNAVGTQVADFQPVHTGMATGPLTQGGALGNLPVTGTVSGLLPG</sequence>
<dbReference type="RefSeq" id="WP_144320629.1">
    <property type="nucleotide sequence ID" value="NZ_CP040916.1"/>
</dbReference>
<accession>A0A516RCI5</accession>